<evidence type="ECO:0000256" key="1">
    <source>
        <dbReference type="ARBA" id="ARBA00022487"/>
    </source>
</evidence>
<name>A0A9N7U3C2_PLEPL</name>
<keyword evidence="4" id="KW-1185">Reference proteome</keyword>
<dbReference type="Gene3D" id="3.40.50.1820">
    <property type="entry name" value="alpha/beta hydrolase"/>
    <property type="match status" value="1"/>
</dbReference>
<dbReference type="EMBL" id="CADEAL010000645">
    <property type="protein sequence ID" value="CAB1423266.1"/>
    <property type="molecule type" value="Genomic_DNA"/>
</dbReference>
<dbReference type="GO" id="GO:0051723">
    <property type="term" value="F:protein methylesterase activity"/>
    <property type="evidence" value="ECO:0007669"/>
    <property type="project" value="InterPro"/>
</dbReference>
<proteinExistence type="predicted"/>
<evidence type="ECO:0000256" key="2">
    <source>
        <dbReference type="ARBA" id="ARBA00022801"/>
    </source>
</evidence>
<reference evidence="3" key="1">
    <citation type="submission" date="2020-03" db="EMBL/GenBank/DDBJ databases">
        <authorList>
            <person name="Weist P."/>
        </authorList>
    </citation>
    <scope>NUCLEOTIDE SEQUENCE</scope>
</reference>
<dbReference type="AlphaFoldDB" id="A0A9N7U3C2"/>
<evidence type="ECO:0000313" key="4">
    <source>
        <dbReference type="Proteomes" id="UP001153269"/>
    </source>
</evidence>
<gene>
    <name evidence="3" type="ORF">PLEPLA_LOCUS11184</name>
</gene>
<dbReference type="PANTHER" id="PTHR14189:SF0">
    <property type="entry name" value="PROTEIN PHOSPHATASE METHYLESTERASE 1"/>
    <property type="match status" value="1"/>
</dbReference>
<sequence length="116" mass="13314">MTETTLRRGGASGESRSEHITSPDLTVLVLHVLLGGSTDTSPSEYRWRIDLSKSEKYWDGWFRGTSNLFLTCNLPKLLLLAGRTFRPLFFSFYNKDSWVKVSNCFSHQESTDWTET</sequence>
<comment type="caution">
    <text evidence="3">The sequence shown here is derived from an EMBL/GenBank/DDBJ whole genome shotgun (WGS) entry which is preliminary data.</text>
</comment>
<keyword evidence="1" id="KW-0719">Serine esterase</keyword>
<keyword evidence="2" id="KW-0378">Hydrolase</keyword>
<dbReference type="InterPro" id="IPR029058">
    <property type="entry name" value="AB_hydrolase_fold"/>
</dbReference>
<dbReference type="PANTHER" id="PTHR14189">
    <property type="entry name" value="PROTEIN PHOSPHATASE METHYLESTERASE-1 RELATED"/>
    <property type="match status" value="1"/>
</dbReference>
<dbReference type="Proteomes" id="UP001153269">
    <property type="component" value="Unassembled WGS sequence"/>
</dbReference>
<dbReference type="InterPro" id="IPR016812">
    <property type="entry name" value="PPase_methylesterase_euk"/>
</dbReference>
<accession>A0A9N7U3C2</accession>
<evidence type="ECO:0000313" key="3">
    <source>
        <dbReference type="EMBL" id="CAB1423266.1"/>
    </source>
</evidence>
<organism evidence="3 4">
    <name type="scientific">Pleuronectes platessa</name>
    <name type="common">European plaice</name>
    <dbReference type="NCBI Taxonomy" id="8262"/>
    <lineage>
        <taxon>Eukaryota</taxon>
        <taxon>Metazoa</taxon>
        <taxon>Chordata</taxon>
        <taxon>Craniata</taxon>
        <taxon>Vertebrata</taxon>
        <taxon>Euteleostomi</taxon>
        <taxon>Actinopterygii</taxon>
        <taxon>Neopterygii</taxon>
        <taxon>Teleostei</taxon>
        <taxon>Neoteleostei</taxon>
        <taxon>Acanthomorphata</taxon>
        <taxon>Carangaria</taxon>
        <taxon>Pleuronectiformes</taxon>
        <taxon>Pleuronectoidei</taxon>
        <taxon>Pleuronectidae</taxon>
        <taxon>Pleuronectes</taxon>
    </lineage>
</organism>
<protein>
    <submittedName>
        <fullName evidence="3">Uncharacterized protein</fullName>
    </submittedName>
</protein>